<evidence type="ECO:0000313" key="2">
    <source>
        <dbReference type="EMBL" id="MBB6478632.1"/>
    </source>
</evidence>
<feature type="domain" description="Putative auto-transporter adhesin head GIN" evidence="1">
    <location>
        <begin position="41"/>
        <end position="204"/>
    </location>
</feature>
<evidence type="ECO:0000259" key="1">
    <source>
        <dbReference type="Pfam" id="PF10988"/>
    </source>
</evidence>
<dbReference type="Proteomes" id="UP000587760">
    <property type="component" value="Unassembled WGS sequence"/>
</dbReference>
<protein>
    <recommendedName>
        <fullName evidence="1">Putative auto-transporter adhesin head GIN domain-containing protein</fullName>
    </recommendedName>
</protein>
<dbReference type="Gene3D" id="2.160.20.120">
    <property type="match status" value="1"/>
</dbReference>
<dbReference type="PROSITE" id="PS51257">
    <property type="entry name" value="PROKAR_LIPOPROTEIN"/>
    <property type="match status" value="1"/>
</dbReference>
<name>A0A841R830_9SPIO</name>
<proteinExistence type="predicted"/>
<keyword evidence="3" id="KW-1185">Reference proteome</keyword>
<evidence type="ECO:0000313" key="3">
    <source>
        <dbReference type="Proteomes" id="UP000587760"/>
    </source>
</evidence>
<organism evidence="2 3">
    <name type="scientific">Spirochaeta isovalerica</name>
    <dbReference type="NCBI Taxonomy" id="150"/>
    <lineage>
        <taxon>Bacteria</taxon>
        <taxon>Pseudomonadati</taxon>
        <taxon>Spirochaetota</taxon>
        <taxon>Spirochaetia</taxon>
        <taxon>Spirochaetales</taxon>
        <taxon>Spirochaetaceae</taxon>
        <taxon>Spirochaeta</taxon>
    </lineage>
</organism>
<dbReference type="InterPro" id="IPR021255">
    <property type="entry name" value="DUF2807"/>
</dbReference>
<comment type="caution">
    <text evidence="2">The sequence shown here is derived from an EMBL/GenBank/DDBJ whole genome shotgun (WGS) entry which is preliminary data.</text>
</comment>
<sequence length="246" mass="27130">MKKNIWALLPFLLLLSGCYFYFEGISGSGRLITSTYYISGFSAVEADDSSMVNITYGNYYSVSVICDDNLLPYIDIYSDGYTLHAGLIGGYSYLNNTYTVNITMPVLRSVKADNASDVQVSGFTLTTRLDLILTGASRMNVYLTDADVLSLMTDGYSKAEIHSVYPLSRVYLNCSEASSVDLRDMLCAYGEIDIRDSSSVKINMIDPVYESFGLIGQVCRASVLYYRGPQGPGPILFTEGSSLVYY</sequence>
<accession>A0A841R830</accession>
<dbReference type="EMBL" id="JACHGJ010000001">
    <property type="protein sequence ID" value="MBB6478632.1"/>
    <property type="molecule type" value="Genomic_DNA"/>
</dbReference>
<dbReference type="RefSeq" id="WP_184742656.1">
    <property type="nucleotide sequence ID" value="NZ_JACHGJ010000001.1"/>
</dbReference>
<gene>
    <name evidence="2" type="ORF">HNR50_000265</name>
</gene>
<dbReference type="AlphaFoldDB" id="A0A841R830"/>
<reference evidence="2 3" key="1">
    <citation type="submission" date="2020-08" db="EMBL/GenBank/DDBJ databases">
        <title>Genomic Encyclopedia of Type Strains, Phase IV (KMG-IV): sequencing the most valuable type-strain genomes for metagenomic binning, comparative biology and taxonomic classification.</title>
        <authorList>
            <person name="Goeker M."/>
        </authorList>
    </citation>
    <scope>NUCLEOTIDE SEQUENCE [LARGE SCALE GENOMIC DNA]</scope>
    <source>
        <strain evidence="2 3">DSM 2461</strain>
    </source>
</reference>
<dbReference type="Pfam" id="PF10988">
    <property type="entry name" value="DUF2807"/>
    <property type="match status" value="1"/>
</dbReference>